<reference evidence="2 3" key="1">
    <citation type="submission" date="2019-06" db="EMBL/GenBank/DDBJ databases">
        <title>Genomic Encyclopedia of Type Strains, Phase IV (KMG-V): Genome sequencing to study the core and pangenomes of soil and plant-associated prokaryotes.</title>
        <authorList>
            <person name="Whitman W."/>
        </authorList>
    </citation>
    <scope>NUCLEOTIDE SEQUENCE [LARGE SCALE GENOMIC DNA]</scope>
    <source>
        <strain evidence="2 3">BR 12005</strain>
    </source>
</reference>
<dbReference type="Pfam" id="PF13470">
    <property type="entry name" value="PIN_3"/>
    <property type="match status" value="1"/>
</dbReference>
<organism evidence="2 3">
    <name type="scientific">Nitrospirillum amazonense</name>
    <dbReference type="NCBI Taxonomy" id="28077"/>
    <lineage>
        <taxon>Bacteria</taxon>
        <taxon>Pseudomonadati</taxon>
        <taxon>Pseudomonadota</taxon>
        <taxon>Alphaproteobacteria</taxon>
        <taxon>Rhodospirillales</taxon>
        <taxon>Azospirillaceae</taxon>
        <taxon>Nitrospirillum</taxon>
    </lineage>
</organism>
<protein>
    <submittedName>
        <fullName evidence="2">PIN domain-containing protein</fullName>
    </submittedName>
</protein>
<dbReference type="AlphaFoldDB" id="A0A560J9X8"/>
<evidence type="ECO:0000313" key="2">
    <source>
        <dbReference type="EMBL" id="TWB67856.1"/>
    </source>
</evidence>
<name>A0A560J9X8_9PROT</name>
<accession>A0A560J9X8</accession>
<dbReference type="InterPro" id="IPR002716">
    <property type="entry name" value="PIN_dom"/>
</dbReference>
<sequence>MTGRIVISRADINSDMRLVLDTDVIVAALRSPSGASSALPLAADDGIVQLLATVPLFIEYEAMS</sequence>
<dbReference type="EMBL" id="VITV01000013">
    <property type="protein sequence ID" value="TWB67856.1"/>
    <property type="molecule type" value="Genomic_DNA"/>
</dbReference>
<evidence type="ECO:0000259" key="1">
    <source>
        <dbReference type="Pfam" id="PF13470"/>
    </source>
</evidence>
<proteinExistence type="predicted"/>
<dbReference type="Proteomes" id="UP000320516">
    <property type="component" value="Unassembled WGS sequence"/>
</dbReference>
<gene>
    <name evidence="2" type="ORF">FBZ87_11399</name>
</gene>
<evidence type="ECO:0000313" key="3">
    <source>
        <dbReference type="Proteomes" id="UP000320516"/>
    </source>
</evidence>
<comment type="caution">
    <text evidence="2">The sequence shown here is derived from an EMBL/GenBank/DDBJ whole genome shotgun (WGS) entry which is preliminary data.</text>
</comment>
<feature type="domain" description="PIN" evidence="1">
    <location>
        <begin position="17"/>
        <end position="62"/>
    </location>
</feature>